<dbReference type="RefSeq" id="XP_018335725.1">
    <property type="nucleotide sequence ID" value="XM_018480223.2"/>
</dbReference>
<feature type="transmembrane region" description="Helical" evidence="1">
    <location>
        <begin position="98"/>
        <end position="120"/>
    </location>
</feature>
<organism evidence="2 5">
    <name type="scientific">Agrilus planipennis</name>
    <name type="common">Emerald ash borer</name>
    <name type="synonym">Agrilus marcopoli</name>
    <dbReference type="NCBI Taxonomy" id="224129"/>
    <lineage>
        <taxon>Eukaryota</taxon>
        <taxon>Metazoa</taxon>
        <taxon>Ecdysozoa</taxon>
        <taxon>Arthropoda</taxon>
        <taxon>Hexapoda</taxon>
        <taxon>Insecta</taxon>
        <taxon>Pterygota</taxon>
        <taxon>Neoptera</taxon>
        <taxon>Endopterygota</taxon>
        <taxon>Coleoptera</taxon>
        <taxon>Polyphaga</taxon>
        <taxon>Elateriformia</taxon>
        <taxon>Buprestoidea</taxon>
        <taxon>Buprestidae</taxon>
        <taxon>Agrilinae</taxon>
        <taxon>Agrilus</taxon>
    </lineage>
</organism>
<dbReference type="RefSeq" id="XP_018335724.1">
    <property type="nucleotide sequence ID" value="XM_018480222.2"/>
</dbReference>
<keyword evidence="1" id="KW-0812">Transmembrane</keyword>
<dbReference type="STRING" id="224129.A0A1W4XTH2"/>
<dbReference type="RefSeq" id="XP_018335723.1">
    <property type="nucleotide sequence ID" value="XM_018480221.2"/>
</dbReference>
<reference evidence="3 4" key="1">
    <citation type="submission" date="2025-04" db="UniProtKB">
        <authorList>
            <consortium name="RefSeq"/>
        </authorList>
    </citation>
    <scope>IDENTIFICATION</scope>
    <source>
        <tissue evidence="3 4">Entire body</tissue>
    </source>
</reference>
<sequence>MAILDTYYRLIEKKPERVSKIWQEIHVLLFIIGGVSSFSSAYTFSGLINLFDGNCPIDVKLIIDNSTTNITSIGRKKSYDVELPVKNAEIEWPIRETWCNFCTTAFVLSFIYCAFWITLFMLCPKGGGGHKVGILQQAWKIVFPTLIFSLLFIIIMLIALFKVKNGLYSFCYQLAASLLYEECSSQIDIYSLSFSQKEQSIFLYIQICIYSAYVSCLCWIAQMIMLIIRILFVVDFTVLKISLIEGGDKHDQQKVDRNSPELKPLTSPEGVQIFQKKCPSQMEQGTKLYQIHSSSVSLESEEDTLESRV</sequence>
<accession>A0A1W4XTH2</accession>
<dbReference type="AlphaFoldDB" id="A0A1W4XTH2"/>
<keyword evidence="1" id="KW-1133">Transmembrane helix</keyword>
<evidence type="ECO:0000313" key="5">
    <source>
        <dbReference type="RefSeq" id="XP_018335725.1"/>
    </source>
</evidence>
<dbReference type="OrthoDB" id="8173371at2759"/>
<protein>
    <submittedName>
        <fullName evidence="3 4">Uncharacterized protein LOC108744452 isoform X1</fullName>
    </submittedName>
</protein>
<evidence type="ECO:0000313" key="2">
    <source>
        <dbReference type="Proteomes" id="UP000192223"/>
    </source>
</evidence>
<keyword evidence="2" id="KW-1185">Reference proteome</keyword>
<feature type="transmembrane region" description="Helical" evidence="1">
    <location>
        <begin position="201"/>
        <end position="232"/>
    </location>
</feature>
<evidence type="ECO:0000313" key="4">
    <source>
        <dbReference type="RefSeq" id="XP_018335724.1"/>
    </source>
</evidence>
<feature type="transmembrane region" description="Helical" evidence="1">
    <location>
        <begin position="21"/>
        <end position="44"/>
    </location>
</feature>
<evidence type="ECO:0000256" key="1">
    <source>
        <dbReference type="SAM" id="Phobius"/>
    </source>
</evidence>
<name>A0A1W4XTH2_AGRPL</name>
<dbReference type="Proteomes" id="UP000192223">
    <property type="component" value="Unplaced"/>
</dbReference>
<keyword evidence="1" id="KW-0472">Membrane</keyword>
<evidence type="ECO:0000313" key="3">
    <source>
        <dbReference type="RefSeq" id="XP_018335723.1"/>
    </source>
</evidence>
<proteinExistence type="predicted"/>
<gene>
    <name evidence="3 4 5" type="primary">LOC108744452</name>
</gene>
<feature type="transmembrane region" description="Helical" evidence="1">
    <location>
        <begin position="141"/>
        <end position="161"/>
    </location>
</feature>
<dbReference type="GeneID" id="108744452"/>
<dbReference type="KEGG" id="apln:108744452"/>